<organism evidence="7 8">
    <name type="scientific">Ruegeria atlantica</name>
    <dbReference type="NCBI Taxonomy" id="81569"/>
    <lineage>
        <taxon>Bacteria</taxon>
        <taxon>Pseudomonadati</taxon>
        <taxon>Pseudomonadota</taxon>
        <taxon>Alphaproteobacteria</taxon>
        <taxon>Rhodobacterales</taxon>
        <taxon>Roseobacteraceae</taxon>
        <taxon>Ruegeria</taxon>
    </lineage>
</organism>
<reference evidence="7 8" key="1">
    <citation type="submission" date="2015-09" db="EMBL/GenBank/DDBJ databases">
        <authorList>
            <consortium name="Swine Surveillance"/>
        </authorList>
    </citation>
    <scope>NUCLEOTIDE SEQUENCE [LARGE SCALE GENOMIC DNA]</scope>
    <source>
        <strain evidence="7 8">CECT 4292</strain>
    </source>
</reference>
<dbReference type="GO" id="GO:0005886">
    <property type="term" value="C:plasma membrane"/>
    <property type="evidence" value="ECO:0007669"/>
    <property type="project" value="UniProtKB-SubCell"/>
</dbReference>
<proteinExistence type="predicted"/>
<keyword evidence="3 6" id="KW-0812">Transmembrane</keyword>
<dbReference type="Proteomes" id="UP000050783">
    <property type="component" value="Unassembled WGS sequence"/>
</dbReference>
<sequence>MSQASSFFKCARQRLPNSLPRAWLTLLALSLVSALLTMLPVLPELLGAGILILALIKARVILALYLDLAKSQVWLRGFTAVLTGFVLVIFSLYRM</sequence>
<dbReference type="AlphaFoldDB" id="A0A0P1EE01"/>
<keyword evidence="2" id="KW-1003">Cell membrane</keyword>
<comment type="subcellular location">
    <subcellularLocation>
        <location evidence="1">Cell membrane</location>
        <topology evidence="1">Multi-pass membrane protein</topology>
    </subcellularLocation>
</comment>
<keyword evidence="4 6" id="KW-1133">Transmembrane helix</keyword>
<feature type="transmembrane region" description="Helical" evidence="6">
    <location>
        <begin position="21"/>
        <end position="39"/>
    </location>
</feature>
<evidence type="ECO:0000256" key="5">
    <source>
        <dbReference type="ARBA" id="ARBA00023136"/>
    </source>
</evidence>
<evidence type="ECO:0000256" key="6">
    <source>
        <dbReference type="SAM" id="Phobius"/>
    </source>
</evidence>
<dbReference type="InterPro" id="IPR005171">
    <property type="entry name" value="Cyt_c_oxidase_su4_prok"/>
</dbReference>
<feature type="transmembrane region" description="Helical" evidence="6">
    <location>
        <begin position="73"/>
        <end position="93"/>
    </location>
</feature>
<dbReference type="EMBL" id="CYPU01000030">
    <property type="protein sequence ID" value="CUH47615.1"/>
    <property type="molecule type" value="Genomic_DNA"/>
</dbReference>
<gene>
    <name evidence="7" type="ORF">RUA4292_01786</name>
</gene>
<evidence type="ECO:0000256" key="4">
    <source>
        <dbReference type="ARBA" id="ARBA00022989"/>
    </source>
</evidence>
<keyword evidence="5 6" id="KW-0472">Membrane</keyword>
<feature type="transmembrane region" description="Helical" evidence="6">
    <location>
        <begin position="45"/>
        <end position="66"/>
    </location>
</feature>
<evidence type="ECO:0000313" key="7">
    <source>
        <dbReference type="EMBL" id="CUH47615.1"/>
    </source>
</evidence>
<accession>A0A0P1EE01</accession>
<protein>
    <submittedName>
        <fullName evidence="7">Uncharacterized protein</fullName>
    </submittedName>
</protein>
<dbReference type="Pfam" id="PF03626">
    <property type="entry name" value="COX4_pro"/>
    <property type="match status" value="1"/>
</dbReference>
<name>A0A0P1EE01_9RHOB</name>
<evidence type="ECO:0000256" key="2">
    <source>
        <dbReference type="ARBA" id="ARBA00022475"/>
    </source>
</evidence>
<evidence type="ECO:0000256" key="3">
    <source>
        <dbReference type="ARBA" id="ARBA00022692"/>
    </source>
</evidence>
<evidence type="ECO:0000313" key="8">
    <source>
        <dbReference type="Proteomes" id="UP000050783"/>
    </source>
</evidence>
<evidence type="ECO:0000256" key="1">
    <source>
        <dbReference type="ARBA" id="ARBA00004651"/>
    </source>
</evidence>